<feature type="transmembrane region" description="Helical" evidence="5">
    <location>
        <begin position="165"/>
        <end position="183"/>
    </location>
</feature>
<feature type="transmembrane region" description="Helical" evidence="5">
    <location>
        <begin position="229"/>
        <end position="250"/>
    </location>
</feature>
<dbReference type="InterPro" id="IPR026841">
    <property type="entry name" value="Aur1/Ipt1"/>
</dbReference>
<dbReference type="InterPro" id="IPR052185">
    <property type="entry name" value="IPC_Synthase-Related"/>
</dbReference>
<feature type="transmembrane region" description="Helical" evidence="5">
    <location>
        <begin position="73"/>
        <end position="95"/>
    </location>
</feature>
<feature type="transmembrane region" description="Helical" evidence="5">
    <location>
        <begin position="47"/>
        <end position="66"/>
    </location>
</feature>
<reference evidence="7 8" key="1">
    <citation type="journal article" date="2019" name="Int. J. Syst. Evol. Microbiol.">
        <title>The Global Catalogue of Microorganisms (GCM) 10K type strain sequencing project: providing services to taxonomists for standard genome sequencing and annotation.</title>
        <authorList>
            <consortium name="The Broad Institute Genomics Platform"/>
            <consortium name="The Broad Institute Genome Sequencing Center for Infectious Disease"/>
            <person name="Wu L."/>
            <person name="Ma J."/>
        </authorList>
    </citation>
    <scope>NUCLEOTIDE SEQUENCE [LARGE SCALE GENOMIC DNA]</scope>
    <source>
        <strain evidence="7 8">JCM 15910</strain>
    </source>
</reference>
<dbReference type="Pfam" id="PF14378">
    <property type="entry name" value="PAP2_3"/>
    <property type="match status" value="1"/>
</dbReference>
<feature type="transmembrane region" description="Helical" evidence="5">
    <location>
        <begin position="138"/>
        <end position="156"/>
    </location>
</feature>
<keyword evidence="2 5" id="KW-0812">Transmembrane</keyword>
<proteinExistence type="predicted"/>
<dbReference type="RefSeq" id="WP_215353445.1">
    <property type="nucleotide sequence ID" value="NZ_BAAAFE010000007.1"/>
</dbReference>
<keyword evidence="3 5" id="KW-1133">Transmembrane helix</keyword>
<dbReference type="Proteomes" id="UP001500738">
    <property type="component" value="Unassembled WGS sequence"/>
</dbReference>
<keyword evidence="4 5" id="KW-0472">Membrane</keyword>
<evidence type="ECO:0000256" key="3">
    <source>
        <dbReference type="ARBA" id="ARBA00022989"/>
    </source>
</evidence>
<sequence length="321" mass="35536">MRFNLRDIPPEIGIAGLMLLAMWLLSVAFGLPIMVPSGERAEFVGIHYIYPLIGVAVLGVLTLIAGKREVAKGFLVALPCYVAILFAHFNVKLWIPHVNPMLFDDFYMSVDRSLRPLVDFCMFARAQLFGFIPYESNFYMTSFIGMFYCSFLYHAIRTPEQFRPLVIAVLLLQSLGGLSYLVAPAIGPFLYEAGIDPTIGSGQHHMLDFYRQSVANGPDFIARQGDTNFTVGLAAMPSLHAAGAFLFFLYARKHAPLLVPLYAVVLVFILVTAVASRWHYLIDLPAGMALAWACIRIAEHIMPSQQMEKDEPIGTAAPAVG</sequence>
<protein>
    <recommendedName>
        <fullName evidence="6">Inositolphosphotransferase Aur1/Ipt1 domain-containing protein</fullName>
    </recommendedName>
</protein>
<evidence type="ECO:0000256" key="4">
    <source>
        <dbReference type="ARBA" id="ARBA00023136"/>
    </source>
</evidence>
<evidence type="ECO:0000313" key="7">
    <source>
        <dbReference type="EMBL" id="GAA0863620.1"/>
    </source>
</evidence>
<organism evidence="7 8">
    <name type="scientific">Sphingopyxis soli</name>
    <dbReference type="NCBI Taxonomy" id="592051"/>
    <lineage>
        <taxon>Bacteria</taxon>
        <taxon>Pseudomonadati</taxon>
        <taxon>Pseudomonadota</taxon>
        <taxon>Alphaproteobacteria</taxon>
        <taxon>Sphingomonadales</taxon>
        <taxon>Sphingomonadaceae</taxon>
        <taxon>Sphingopyxis</taxon>
    </lineage>
</organism>
<evidence type="ECO:0000256" key="2">
    <source>
        <dbReference type="ARBA" id="ARBA00022692"/>
    </source>
</evidence>
<dbReference type="Gene3D" id="1.20.144.10">
    <property type="entry name" value="Phosphatidic acid phosphatase type 2/haloperoxidase"/>
    <property type="match status" value="1"/>
</dbReference>
<feature type="transmembrane region" description="Helical" evidence="5">
    <location>
        <begin position="257"/>
        <end position="274"/>
    </location>
</feature>
<evidence type="ECO:0000259" key="6">
    <source>
        <dbReference type="Pfam" id="PF14378"/>
    </source>
</evidence>
<dbReference type="PANTHER" id="PTHR31310">
    <property type="match status" value="1"/>
</dbReference>
<comment type="subcellular location">
    <subcellularLocation>
        <location evidence="1">Membrane</location>
        <topology evidence="1">Multi-pass membrane protein</topology>
    </subcellularLocation>
</comment>
<dbReference type="PANTHER" id="PTHR31310:SF7">
    <property type="entry name" value="PA-PHOSPHATASE RELATED-FAMILY PROTEIN DDB_G0268928"/>
    <property type="match status" value="1"/>
</dbReference>
<name>A0ABN1M301_9SPHN</name>
<evidence type="ECO:0000313" key="8">
    <source>
        <dbReference type="Proteomes" id="UP001500738"/>
    </source>
</evidence>
<keyword evidence="8" id="KW-1185">Reference proteome</keyword>
<dbReference type="EMBL" id="BAAAFE010000007">
    <property type="protein sequence ID" value="GAA0863620.1"/>
    <property type="molecule type" value="Genomic_DNA"/>
</dbReference>
<accession>A0ABN1M301</accession>
<feature type="domain" description="Inositolphosphotransferase Aur1/Ipt1" evidence="6">
    <location>
        <begin position="140"/>
        <end position="295"/>
    </location>
</feature>
<evidence type="ECO:0000256" key="5">
    <source>
        <dbReference type="SAM" id="Phobius"/>
    </source>
</evidence>
<gene>
    <name evidence="7" type="ORF">GCM10009115_14880</name>
</gene>
<comment type="caution">
    <text evidence="7">The sequence shown here is derived from an EMBL/GenBank/DDBJ whole genome shotgun (WGS) entry which is preliminary data.</text>
</comment>
<feature type="transmembrane region" description="Helical" evidence="5">
    <location>
        <begin position="12"/>
        <end position="35"/>
    </location>
</feature>
<evidence type="ECO:0000256" key="1">
    <source>
        <dbReference type="ARBA" id="ARBA00004141"/>
    </source>
</evidence>